<comment type="caution">
    <text evidence="2">The sequence shown here is derived from an EMBL/GenBank/DDBJ whole genome shotgun (WGS) entry which is preliminary data.</text>
</comment>
<evidence type="ECO:0000313" key="2">
    <source>
        <dbReference type="EMBL" id="KAJ8341294.1"/>
    </source>
</evidence>
<keyword evidence="3" id="KW-1185">Reference proteome</keyword>
<reference evidence="2" key="1">
    <citation type="journal article" date="2023" name="Science">
        <title>Genome structures resolve the early diversification of teleost fishes.</title>
        <authorList>
            <person name="Parey E."/>
            <person name="Louis A."/>
            <person name="Montfort J."/>
            <person name="Bouchez O."/>
            <person name="Roques C."/>
            <person name="Iampietro C."/>
            <person name="Lluch J."/>
            <person name="Castinel A."/>
            <person name="Donnadieu C."/>
            <person name="Desvignes T."/>
            <person name="Floi Bucao C."/>
            <person name="Jouanno E."/>
            <person name="Wen M."/>
            <person name="Mejri S."/>
            <person name="Dirks R."/>
            <person name="Jansen H."/>
            <person name="Henkel C."/>
            <person name="Chen W.J."/>
            <person name="Zahm M."/>
            <person name="Cabau C."/>
            <person name="Klopp C."/>
            <person name="Thompson A.W."/>
            <person name="Robinson-Rechavi M."/>
            <person name="Braasch I."/>
            <person name="Lecointre G."/>
            <person name="Bobe J."/>
            <person name="Postlethwait J.H."/>
            <person name="Berthelot C."/>
            <person name="Roest Crollius H."/>
            <person name="Guiguen Y."/>
        </authorList>
    </citation>
    <scope>NUCLEOTIDE SEQUENCE</scope>
    <source>
        <strain evidence="2">WJC10195</strain>
    </source>
</reference>
<dbReference type="Proteomes" id="UP001152622">
    <property type="component" value="Chromosome 15"/>
</dbReference>
<feature type="region of interest" description="Disordered" evidence="1">
    <location>
        <begin position="60"/>
        <end position="110"/>
    </location>
</feature>
<feature type="compositionally biased region" description="Gly residues" evidence="1">
    <location>
        <begin position="92"/>
        <end position="107"/>
    </location>
</feature>
<evidence type="ECO:0000313" key="3">
    <source>
        <dbReference type="Proteomes" id="UP001152622"/>
    </source>
</evidence>
<accession>A0A9Q1IJ14</accession>
<sequence length="224" mass="24488">MIICYLSDARSVWAATGELRENKEVTVQRDTSHRSGADPRSCDLEGPEGDAALARLLHRAGARAHTHAERESADPHNMSARLPRRSQPGPSPGGGVSRSREIGGGQEGAKCSCTCKPRTDSVPTFCLCCYSPPADAGHHRAIITIREHLTIIHISLMAARPRAASFRGPGPRSSTQHLGLYSSREEMRGVKSLGFGAIRFQWRKLPVEAERGERAITCKHEDYI</sequence>
<gene>
    <name evidence="2" type="ORF">SKAU_G00335850</name>
</gene>
<evidence type="ECO:0000256" key="1">
    <source>
        <dbReference type="SAM" id="MobiDB-lite"/>
    </source>
</evidence>
<organism evidence="2 3">
    <name type="scientific">Synaphobranchus kaupii</name>
    <name type="common">Kaup's arrowtooth eel</name>
    <dbReference type="NCBI Taxonomy" id="118154"/>
    <lineage>
        <taxon>Eukaryota</taxon>
        <taxon>Metazoa</taxon>
        <taxon>Chordata</taxon>
        <taxon>Craniata</taxon>
        <taxon>Vertebrata</taxon>
        <taxon>Euteleostomi</taxon>
        <taxon>Actinopterygii</taxon>
        <taxon>Neopterygii</taxon>
        <taxon>Teleostei</taxon>
        <taxon>Anguilliformes</taxon>
        <taxon>Synaphobranchidae</taxon>
        <taxon>Synaphobranchus</taxon>
    </lineage>
</organism>
<dbReference type="AlphaFoldDB" id="A0A9Q1IJ14"/>
<feature type="region of interest" description="Disordered" evidence="1">
    <location>
        <begin position="24"/>
        <end position="45"/>
    </location>
</feature>
<feature type="compositionally biased region" description="Basic and acidic residues" evidence="1">
    <location>
        <begin position="24"/>
        <end position="43"/>
    </location>
</feature>
<dbReference type="EMBL" id="JAINUF010000015">
    <property type="protein sequence ID" value="KAJ8341294.1"/>
    <property type="molecule type" value="Genomic_DNA"/>
</dbReference>
<proteinExistence type="predicted"/>
<protein>
    <submittedName>
        <fullName evidence="2">Uncharacterized protein</fullName>
    </submittedName>
</protein>
<name>A0A9Q1IJ14_SYNKA</name>